<gene>
    <name evidence="3" type="ORF">GCM10009067_33810</name>
</gene>
<feature type="region of interest" description="Disordered" evidence="1">
    <location>
        <begin position="99"/>
        <end position="123"/>
    </location>
</feature>
<dbReference type="Proteomes" id="UP000614221">
    <property type="component" value="Unassembled WGS sequence"/>
</dbReference>
<evidence type="ECO:0000256" key="1">
    <source>
        <dbReference type="SAM" id="MobiDB-lite"/>
    </source>
</evidence>
<evidence type="ECO:0000313" key="3">
    <source>
        <dbReference type="EMBL" id="GGK78700.1"/>
    </source>
</evidence>
<dbReference type="InterPro" id="IPR036390">
    <property type="entry name" value="WH_DNA-bd_sf"/>
</dbReference>
<dbReference type="Pfam" id="PF08461">
    <property type="entry name" value="WHD_RNase_R"/>
    <property type="match status" value="1"/>
</dbReference>
<proteinExistence type="predicted"/>
<protein>
    <recommendedName>
        <fullName evidence="2">Ribonuclease R winged-helix domain-containing protein</fullName>
    </recommendedName>
</protein>
<accession>A0A830EN92</accession>
<dbReference type="EMBL" id="BMPD01000007">
    <property type="protein sequence ID" value="GGK78700.1"/>
    <property type="molecule type" value="Genomic_DNA"/>
</dbReference>
<dbReference type="OrthoDB" id="256477at2157"/>
<dbReference type="SUPFAM" id="SSF46785">
    <property type="entry name" value="Winged helix' DNA-binding domain"/>
    <property type="match status" value="1"/>
</dbReference>
<dbReference type="InterPro" id="IPR013668">
    <property type="entry name" value="RNase_R_HTH_12"/>
</dbReference>
<dbReference type="AlphaFoldDB" id="A0A830EN92"/>
<feature type="compositionally biased region" description="Basic and acidic residues" evidence="1">
    <location>
        <begin position="112"/>
        <end position="123"/>
    </location>
</feature>
<dbReference type="RefSeq" id="WP_004592174.1">
    <property type="nucleotide sequence ID" value="NZ_BMPD01000007.1"/>
</dbReference>
<sequence>MADRVHDDDGTFGSKLTEQDLLKAFDYECTREEPMLTAGEITDALAERFDINVSSETVRRRLGEMEDDGLVAGKKFGAHAKGWTAVYAPELAEDVAAEADRRLEEEDTVPMEEVHERLSDDQS</sequence>
<name>A0A830EN92_9EURY</name>
<comment type="caution">
    <text evidence="3">The sequence shown here is derived from an EMBL/GenBank/DDBJ whole genome shotgun (WGS) entry which is preliminary data.</text>
</comment>
<reference evidence="3" key="2">
    <citation type="submission" date="2020-09" db="EMBL/GenBank/DDBJ databases">
        <authorList>
            <person name="Sun Q."/>
            <person name="Ohkuma M."/>
        </authorList>
    </citation>
    <scope>NUCLEOTIDE SEQUENCE</scope>
    <source>
        <strain evidence="3">JCM 19018</strain>
    </source>
</reference>
<organism evidence="3 4">
    <name type="scientific">Haloarcula sebkhae</name>
    <dbReference type="NCBI Taxonomy" id="932660"/>
    <lineage>
        <taxon>Archaea</taxon>
        <taxon>Methanobacteriati</taxon>
        <taxon>Methanobacteriota</taxon>
        <taxon>Stenosarchaea group</taxon>
        <taxon>Halobacteria</taxon>
        <taxon>Halobacteriales</taxon>
        <taxon>Haloarculaceae</taxon>
        <taxon>Haloarcula</taxon>
    </lineage>
</organism>
<evidence type="ECO:0000313" key="4">
    <source>
        <dbReference type="Proteomes" id="UP000614221"/>
    </source>
</evidence>
<evidence type="ECO:0000259" key="2">
    <source>
        <dbReference type="Pfam" id="PF08461"/>
    </source>
</evidence>
<reference evidence="3" key="1">
    <citation type="journal article" date="2014" name="Int. J. Syst. Evol. Microbiol.">
        <title>Complete genome sequence of Corynebacterium casei LMG S-19264T (=DSM 44701T), isolated from a smear-ripened cheese.</title>
        <authorList>
            <consortium name="US DOE Joint Genome Institute (JGI-PGF)"/>
            <person name="Walter F."/>
            <person name="Albersmeier A."/>
            <person name="Kalinowski J."/>
            <person name="Ruckert C."/>
        </authorList>
    </citation>
    <scope>NUCLEOTIDE SEQUENCE</scope>
    <source>
        <strain evidence="3">JCM 19018</strain>
    </source>
</reference>
<feature type="domain" description="Ribonuclease R winged-helix" evidence="2">
    <location>
        <begin position="36"/>
        <end position="72"/>
    </location>
</feature>